<accession>A0AA40K9Y0</accession>
<dbReference type="AlphaFoldDB" id="A0AA40K9Y0"/>
<sequence length="240" mass="27056">MIPANLGKGLRPRWYSAIVPSAFRRDGAALSTAKRPIWEKAKKVGSKQENAAGSSVASFTSMPSMRIQFNPPTGKQANAPSPRKGTDKPVTKPFTRLSNNTWLHDRSEEDVYRLLIDAYRMRIEDLHVFEAELDEGSIYDGEESSIRGFTRFLNKVEQAGKGILPSWWNSNNKAECLAMGMGGKHWQNLKHAVEKPDIQDHYGESKFPMQLRMFTESIYGVTPGGFRRDFMLGINVLMES</sequence>
<proteinExistence type="predicted"/>
<dbReference type="Proteomes" id="UP001172155">
    <property type="component" value="Unassembled WGS sequence"/>
</dbReference>
<evidence type="ECO:0000256" key="1">
    <source>
        <dbReference type="SAM" id="MobiDB-lite"/>
    </source>
</evidence>
<keyword evidence="3" id="KW-1185">Reference proteome</keyword>
<protein>
    <submittedName>
        <fullName evidence="2">Uncharacterized protein</fullName>
    </submittedName>
</protein>
<evidence type="ECO:0000313" key="2">
    <source>
        <dbReference type="EMBL" id="KAK0750797.1"/>
    </source>
</evidence>
<gene>
    <name evidence="2" type="ORF">B0T18DRAFT_425548</name>
</gene>
<organism evidence="2 3">
    <name type="scientific">Schizothecium vesticola</name>
    <dbReference type="NCBI Taxonomy" id="314040"/>
    <lineage>
        <taxon>Eukaryota</taxon>
        <taxon>Fungi</taxon>
        <taxon>Dikarya</taxon>
        <taxon>Ascomycota</taxon>
        <taxon>Pezizomycotina</taxon>
        <taxon>Sordariomycetes</taxon>
        <taxon>Sordariomycetidae</taxon>
        <taxon>Sordariales</taxon>
        <taxon>Schizotheciaceae</taxon>
        <taxon>Schizothecium</taxon>
    </lineage>
</organism>
<evidence type="ECO:0000313" key="3">
    <source>
        <dbReference type="Proteomes" id="UP001172155"/>
    </source>
</evidence>
<name>A0AA40K9Y0_9PEZI</name>
<dbReference type="EMBL" id="JAUKUD010000002">
    <property type="protein sequence ID" value="KAK0750797.1"/>
    <property type="molecule type" value="Genomic_DNA"/>
</dbReference>
<comment type="caution">
    <text evidence="2">The sequence shown here is derived from an EMBL/GenBank/DDBJ whole genome shotgun (WGS) entry which is preliminary data.</text>
</comment>
<feature type="region of interest" description="Disordered" evidence="1">
    <location>
        <begin position="66"/>
        <end position="93"/>
    </location>
</feature>
<reference evidence="2" key="1">
    <citation type="submission" date="2023-06" db="EMBL/GenBank/DDBJ databases">
        <title>Genome-scale phylogeny and comparative genomics of the fungal order Sordariales.</title>
        <authorList>
            <consortium name="Lawrence Berkeley National Laboratory"/>
            <person name="Hensen N."/>
            <person name="Bonometti L."/>
            <person name="Westerberg I."/>
            <person name="Brannstrom I.O."/>
            <person name="Guillou S."/>
            <person name="Cros-Aarteil S."/>
            <person name="Calhoun S."/>
            <person name="Haridas S."/>
            <person name="Kuo A."/>
            <person name="Mondo S."/>
            <person name="Pangilinan J."/>
            <person name="Riley R."/>
            <person name="LaButti K."/>
            <person name="Andreopoulos B."/>
            <person name="Lipzen A."/>
            <person name="Chen C."/>
            <person name="Yanf M."/>
            <person name="Daum C."/>
            <person name="Ng V."/>
            <person name="Clum A."/>
            <person name="Steindorff A."/>
            <person name="Ohm R."/>
            <person name="Martin F."/>
            <person name="Silar P."/>
            <person name="Natvig D."/>
            <person name="Lalanne C."/>
            <person name="Gautier V."/>
            <person name="Ament-velasquez S.L."/>
            <person name="Kruys A."/>
            <person name="Hutchinson M.I."/>
            <person name="Powell A.J."/>
            <person name="Barry K."/>
            <person name="Miller A.N."/>
            <person name="Grigoriev I.V."/>
            <person name="Debuchy R."/>
            <person name="Gladieux P."/>
            <person name="Thoren M.H."/>
            <person name="Johannesson H."/>
        </authorList>
    </citation>
    <scope>NUCLEOTIDE SEQUENCE</scope>
    <source>
        <strain evidence="2">SMH3187-1</strain>
    </source>
</reference>
<feature type="compositionally biased region" description="Polar residues" evidence="1">
    <location>
        <begin position="70"/>
        <end position="79"/>
    </location>
</feature>